<feature type="transmembrane region" description="Helical" evidence="1">
    <location>
        <begin position="476"/>
        <end position="500"/>
    </location>
</feature>
<evidence type="ECO:0000256" key="1">
    <source>
        <dbReference type="SAM" id="Phobius"/>
    </source>
</evidence>
<feature type="transmembrane region" description="Helical" evidence="1">
    <location>
        <begin position="985"/>
        <end position="1009"/>
    </location>
</feature>
<feature type="transmembrane region" description="Helical" evidence="1">
    <location>
        <begin position="395"/>
        <end position="415"/>
    </location>
</feature>
<dbReference type="RefSeq" id="WP_204395389.1">
    <property type="nucleotide sequence ID" value="NZ_JAFBBW010000001.1"/>
</dbReference>
<organism evidence="2 3">
    <name type="scientific">Agromyces aurantiacus</name>
    <dbReference type="NCBI Taxonomy" id="165814"/>
    <lineage>
        <taxon>Bacteria</taxon>
        <taxon>Bacillati</taxon>
        <taxon>Actinomycetota</taxon>
        <taxon>Actinomycetes</taxon>
        <taxon>Micrococcales</taxon>
        <taxon>Microbacteriaceae</taxon>
        <taxon>Agromyces</taxon>
    </lineage>
</organism>
<proteinExistence type="predicted"/>
<feature type="transmembrane region" description="Helical" evidence="1">
    <location>
        <begin position="944"/>
        <end position="965"/>
    </location>
</feature>
<sequence length="1029" mass="100328">MADARMQSTPPRARPGLLLARSRARAGVLAGVATVALLLAAFLTATVGVLVVAPTAGARDGLAAASGADRAVRWQTRLADDAGAQADAAAGVLDRLVAVHGAPWSRSVQSSPVPAAAGGGLPVAEGADAAAPGAVLLADPEAAGRSSLVSGAWPDDPAAVAAADAASAEPAALHAGAAGATGLGEGSIVELDGLRLLVVGTFLPDDPQAPEWAGDPLVATGLDAEGVGPFLVDESALADVAAAVAVRWTAVADPSEATAESLAALRAALPAVTPALGNEPDLGGDGLIDTGRLPATLDRLLAGLGAARALAPLPLLLVGVAGIVALLRLAVLLVSARRRETTLLLARGAAPIGLARDAALEAVVVGGPSAAVGAVAGATVLAAVSPLAAAQQGSAWLVGAGVTATVTLVLAVSAWRDAGRPVVRGAGDETGRARRALAAGAVVMLAATAAISLWQFRLYGSPLVRSASGGIRVDPLAALAPVLVLLALAVGALAVTGGAARLLERWAAGRPGLVPSLPARQLARRTPLYASAILVLAFAAGGLTLAAVVDGSWRAADRAAAAAELGGDLRVDLPARDVVRGPDPLAAAEADAIAALDGVVAGPVFRGEARVGSDPVDLVAVPIPRLAEIAPGAGTPLGAGTREVLAGADRGPAIPPAATLALDVDVRPAAGAGPAAAGARADLAVWLQDRDGVALRLDAGSVEPGRRATLSTPAPDLPGLTILGVEARLAGGGGDLDVAIGGVDVGSDPLDLAGELSVSSTAPSARLSALPDGGTPVPVVVDRELAHLVDAGIGDPLEFRVQTGGATVLAEVAGIVPVVPAGDRAVLADLGAVTAAAFSSDAGVPQHDELWLAADEPAAVADALLQDRTTPITVTTRADVSSDRLVAPALTALWIGAAGAAMFALVALAALVAALAAARAGETAVLRALGTTARGQAAARRDELLVLAAVAIAVGLAIGAVVALLTAPELGRAAVPSAAAGIPPIAAATWIPLIVATAVLGAGATAIAITAGGAVRRLAASALPGTEDR</sequence>
<name>A0ABV9R4L3_9MICO</name>
<feature type="transmembrane region" description="Helical" evidence="1">
    <location>
        <begin position="358"/>
        <end position="383"/>
    </location>
</feature>
<accession>A0ABV9R4L3</accession>
<keyword evidence="3" id="KW-1185">Reference proteome</keyword>
<feature type="transmembrane region" description="Helical" evidence="1">
    <location>
        <begin position="436"/>
        <end position="456"/>
    </location>
</feature>
<comment type="caution">
    <text evidence="2">The sequence shown here is derived from an EMBL/GenBank/DDBJ whole genome shotgun (WGS) entry which is preliminary data.</text>
</comment>
<reference evidence="3" key="1">
    <citation type="journal article" date="2019" name="Int. J. Syst. Evol. Microbiol.">
        <title>The Global Catalogue of Microorganisms (GCM) 10K type strain sequencing project: providing services to taxonomists for standard genome sequencing and annotation.</title>
        <authorList>
            <consortium name="The Broad Institute Genomics Platform"/>
            <consortium name="The Broad Institute Genome Sequencing Center for Infectious Disease"/>
            <person name="Wu L."/>
            <person name="Ma J."/>
        </authorList>
    </citation>
    <scope>NUCLEOTIDE SEQUENCE [LARGE SCALE GENOMIC DNA]</scope>
    <source>
        <strain evidence="3">CGMCC 1.12192</strain>
    </source>
</reference>
<keyword evidence="1" id="KW-1133">Transmembrane helix</keyword>
<dbReference type="Proteomes" id="UP001595960">
    <property type="component" value="Unassembled WGS sequence"/>
</dbReference>
<keyword evidence="1" id="KW-0812">Transmembrane</keyword>
<feature type="transmembrane region" description="Helical" evidence="1">
    <location>
        <begin position="28"/>
        <end position="53"/>
    </location>
</feature>
<protein>
    <recommendedName>
        <fullName evidence="4">FtsX-like permease family protein</fullName>
    </recommendedName>
</protein>
<evidence type="ECO:0008006" key="4">
    <source>
        <dbReference type="Google" id="ProtNLM"/>
    </source>
</evidence>
<feature type="transmembrane region" description="Helical" evidence="1">
    <location>
        <begin position="315"/>
        <end position="337"/>
    </location>
</feature>
<dbReference type="EMBL" id="JBHSJC010000001">
    <property type="protein sequence ID" value="MFC4827292.1"/>
    <property type="molecule type" value="Genomic_DNA"/>
</dbReference>
<evidence type="ECO:0000313" key="3">
    <source>
        <dbReference type="Proteomes" id="UP001595960"/>
    </source>
</evidence>
<feature type="transmembrane region" description="Helical" evidence="1">
    <location>
        <begin position="528"/>
        <end position="549"/>
    </location>
</feature>
<keyword evidence="1" id="KW-0472">Membrane</keyword>
<evidence type="ECO:0000313" key="2">
    <source>
        <dbReference type="EMBL" id="MFC4827292.1"/>
    </source>
</evidence>
<gene>
    <name evidence="2" type="ORF">ACFPER_00715</name>
</gene>
<feature type="transmembrane region" description="Helical" evidence="1">
    <location>
        <begin position="892"/>
        <end position="917"/>
    </location>
</feature>